<evidence type="ECO:0000256" key="2">
    <source>
        <dbReference type="ARBA" id="ARBA00023125"/>
    </source>
</evidence>
<organism evidence="5 6">
    <name type="scientific">Mesorhizobium retamae</name>
    <dbReference type="NCBI Taxonomy" id="2912854"/>
    <lineage>
        <taxon>Bacteria</taxon>
        <taxon>Pseudomonadati</taxon>
        <taxon>Pseudomonadota</taxon>
        <taxon>Alphaproteobacteria</taxon>
        <taxon>Hyphomicrobiales</taxon>
        <taxon>Phyllobacteriaceae</taxon>
        <taxon>Mesorhizobium</taxon>
    </lineage>
</organism>
<name>A0ABS9QF14_9HYPH</name>
<dbReference type="Pfam" id="PF12833">
    <property type="entry name" value="HTH_18"/>
    <property type="match status" value="1"/>
</dbReference>
<dbReference type="RefSeq" id="WP_239365788.1">
    <property type="nucleotide sequence ID" value="NZ_JAKREW010000011.1"/>
</dbReference>
<keyword evidence="1" id="KW-0805">Transcription regulation</keyword>
<dbReference type="SUPFAM" id="SSF46689">
    <property type="entry name" value="Homeodomain-like"/>
    <property type="match status" value="1"/>
</dbReference>
<evidence type="ECO:0000256" key="3">
    <source>
        <dbReference type="ARBA" id="ARBA00023163"/>
    </source>
</evidence>
<protein>
    <submittedName>
        <fullName evidence="5">Helix-turn-helix domain-containing protein</fullName>
    </submittedName>
</protein>
<evidence type="ECO:0000313" key="5">
    <source>
        <dbReference type="EMBL" id="MCG7506015.1"/>
    </source>
</evidence>
<dbReference type="PRINTS" id="PR00032">
    <property type="entry name" value="HTHARAC"/>
</dbReference>
<dbReference type="PANTHER" id="PTHR46796:SF6">
    <property type="entry name" value="ARAC SUBFAMILY"/>
    <property type="match status" value="1"/>
</dbReference>
<dbReference type="PANTHER" id="PTHR46796">
    <property type="entry name" value="HTH-TYPE TRANSCRIPTIONAL ACTIVATOR RHAS-RELATED"/>
    <property type="match status" value="1"/>
</dbReference>
<dbReference type="EMBL" id="JAKREW010000011">
    <property type="protein sequence ID" value="MCG7506015.1"/>
    <property type="molecule type" value="Genomic_DNA"/>
</dbReference>
<keyword evidence="6" id="KW-1185">Reference proteome</keyword>
<dbReference type="InterPro" id="IPR050204">
    <property type="entry name" value="AraC_XylS_family_regulators"/>
</dbReference>
<dbReference type="Gene3D" id="1.10.10.60">
    <property type="entry name" value="Homeodomain-like"/>
    <property type="match status" value="1"/>
</dbReference>
<evidence type="ECO:0000259" key="4">
    <source>
        <dbReference type="PROSITE" id="PS01124"/>
    </source>
</evidence>
<dbReference type="InterPro" id="IPR018060">
    <property type="entry name" value="HTH_AraC"/>
</dbReference>
<reference evidence="5 6" key="1">
    <citation type="submission" date="2022-02" db="EMBL/GenBank/DDBJ databases">
        <title>Draft genome sequence of Mezorhizobium retamae strain IRAMC:0171 isolated from Retama raetam nodules.</title>
        <authorList>
            <person name="Bengaied R."/>
            <person name="Sbissi I."/>
            <person name="Huber K."/>
            <person name="Ghodbane F."/>
            <person name="Nouioui I."/>
            <person name="Tarhouni M."/>
            <person name="Gtari M."/>
        </authorList>
    </citation>
    <scope>NUCLEOTIDE SEQUENCE [LARGE SCALE GENOMIC DNA]</scope>
    <source>
        <strain evidence="5 6">IRAMC:0171</strain>
    </source>
</reference>
<keyword evidence="2" id="KW-0238">DNA-binding</keyword>
<keyword evidence="3" id="KW-0804">Transcription</keyword>
<comment type="caution">
    <text evidence="5">The sequence shown here is derived from an EMBL/GenBank/DDBJ whole genome shotgun (WGS) entry which is preliminary data.</text>
</comment>
<accession>A0ABS9QF14</accession>
<gene>
    <name evidence="5" type="ORF">L4923_13410</name>
</gene>
<dbReference type="PROSITE" id="PS01124">
    <property type="entry name" value="HTH_ARAC_FAMILY_2"/>
    <property type="match status" value="1"/>
</dbReference>
<dbReference type="InterPro" id="IPR009057">
    <property type="entry name" value="Homeodomain-like_sf"/>
</dbReference>
<dbReference type="Proteomes" id="UP001201701">
    <property type="component" value="Unassembled WGS sequence"/>
</dbReference>
<sequence>MSIENNRREVNSTDEVSISTDLVEDRLRSDFWREVTRPFYETTPLIGSESPLEGTIKSRQVAGLQIGSVTFNAQRYNRDRRIIAWSGLDQYLIAVVAADMSGNFADTSVKARPGDICVLDLAQILQSDVTAGGMFSTLIPRQILAKATGHANLHGLVLQAHLPMTKLLTTYLGGVGDLRDQLSDGEAAAVQDALVTILAAALRGEQPDDAGELRPLSIALRQRALDFIDHNIQNPDLSPNLILRHFNVSRAHLYRAFAEDGGISSVIRDRRLDAAFLELTRTDVVTRSVSDIAFALGFSNATHFLRGFRTRFGLTPSEARRERPSGQLAPELQAHFLEFGKRASSLSNQQHETPSV</sequence>
<dbReference type="InterPro" id="IPR020449">
    <property type="entry name" value="Tscrpt_reg_AraC-type_HTH"/>
</dbReference>
<dbReference type="SMART" id="SM00342">
    <property type="entry name" value="HTH_ARAC"/>
    <property type="match status" value="1"/>
</dbReference>
<feature type="domain" description="HTH araC/xylS-type" evidence="4">
    <location>
        <begin position="222"/>
        <end position="322"/>
    </location>
</feature>
<evidence type="ECO:0000256" key="1">
    <source>
        <dbReference type="ARBA" id="ARBA00023015"/>
    </source>
</evidence>
<proteinExistence type="predicted"/>
<evidence type="ECO:0000313" key="6">
    <source>
        <dbReference type="Proteomes" id="UP001201701"/>
    </source>
</evidence>